<sequence>MSEPTFYEELSFFAKKVGSDYSLDNRRLFCVYKQGFAALAAGAGAASAIPDSPENPKLWAHLGSNH</sequence>
<dbReference type="AlphaFoldDB" id="A0A1F6C346"/>
<name>A0A1F6C346_9BACT</name>
<accession>A0A1F6C346</accession>
<proteinExistence type="predicted"/>
<reference evidence="1 2" key="1">
    <citation type="journal article" date="2016" name="Nat. Commun.">
        <title>Thousands of microbial genomes shed light on interconnected biogeochemical processes in an aquifer system.</title>
        <authorList>
            <person name="Anantharaman K."/>
            <person name="Brown C.T."/>
            <person name="Hug L.A."/>
            <person name="Sharon I."/>
            <person name="Castelle C.J."/>
            <person name="Probst A.J."/>
            <person name="Thomas B.C."/>
            <person name="Singh A."/>
            <person name="Wilkins M.J."/>
            <person name="Karaoz U."/>
            <person name="Brodie E.L."/>
            <person name="Williams K.H."/>
            <person name="Hubbard S.S."/>
            <person name="Banfield J.F."/>
        </authorList>
    </citation>
    <scope>NUCLEOTIDE SEQUENCE [LARGE SCALE GENOMIC DNA]</scope>
</reference>
<gene>
    <name evidence="1" type="ORF">A3G50_00900</name>
</gene>
<evidence type="ECO:0000313" key="2">
    <source>
        <dbReference type="Proteomes" id="UP000176633"/>
    </source>
</evidence>
<dbReference type="Proteomes" id="UP000176633">
    <property type="component" value="Unassembled WGS sequence"/>
</dbReference>
<organism evidence="1 2">
    <name type="scientific">Candidatus Jorgensenbacteria bacterium RIFCSPLOWO2_12_FULL_42_11</name>
    <dbReference type="NCBI Taxonomy" id="1798473"/>
    <lineage>
        <taxon>Bacteria</taxon>
        <taxon>Candidatus Joergenseniibacteriota</taxon>
    </lineage>
</organism>
<dbReference type="EMBL" id="MFKM01000009">
    <property type="protein sequence ID" value="OGG43619.1"/>
    <property type="molecule type" value="Genomic_DNA"/>
</dbReference>
<protein>
    <submittedName>
        <fullName evidence="1">Uncharacterized protein</fullName>
    </submittedName>
</protein>
<comment type="caution">
    <text evidence="1">The sequence shown here is derived from an EMBL/GenBank/DDBJ whole genome shotgun (WGS) entry which is preliminary data.</text>
</comment>
<evidence type="ECO:0000313" key="1">
    <source>
        <dbReference type="EMBL" id="OGG43619.1"/>
    </source>
</evidence>